<feature type="binding site" evidence="7">
    <location>
        <position position="72"/>
    </location>
    <ligand>
        <name>substrate</name>
    </ligand>
</feature>
<dbReference type="EMBL" id="CP017634">
    <property type="protein sequence ID" value="ATW28444.1"/>
    <property type="molecule type" value="Genomic_DNA"/>
</dbReference>
<feature type="binding site" evidence="7">
    <location>
        <begin position="264"/>
        <end position="266"/>
    </location>
    <ligand>
        <name>ATP</name>
        <dbReference type="ChEBI" id="CHEBI:30616"/>
    </ligand>
</feature>
<dbReference type="EC" id="2.7.2.1" evidence="7"/>
<dbReference type="KEGG" id="fwa:DCMF_07630"/>
<name>A0A3G1L1C1_FORW1</name>
<feature type="binding site" evidence="7">
    <location>
        <position position="365"/>
    </location>
    <ligand>
        <name>Mg(2+)</name>
        <dbReference type="ChEBI" id="CHEBI:18420"/>
    </ligand>
</feature>
<dbReference type="InterPro" id="IPR023865">
    <property type="entry name" value="Aliphatic_acid_kinase_CS"/>
</dbReference>
<dbReference type="Proteomes" id="UP000323521">
    <property type="component" value="Chromosome"/>
</dbReference>
<keyword evidence="2 7" id="KW-0963">Cytoplasm</keyword>
<accession>A0A3G1L1C1</accession>
<gene>
    <name evidence="7" type="primary">ackA</name>
    <name evidence="9" type="ORF">DCMF_07630</name>
</gene>
<evidence type="ECO:0000256" key="6">
    <source>
        <dbReference type="ARBA" id="ARBA00022840"/>
    </source>
</evidence>
<dbReference type="CDD" id="cd24010">
    <property type="entry name" value="ASKHA_NBD_AcK_PK"/>
    <property type="match status" value="1"/>
</dbReference>
<feature type="site" description="Transition state stabilizer" evidence="7">
    <location>
        <position position="161"/>
    </location>
</feature>
<evidence type="ECO:0000256" key="8">
    <source>
        <dbReference type="RuleBase" id="RU003835"/>
    </source>
</evidence>
<dbReference type="PANTHER" id="PTHR21060">
    <property type="entry name" value="ACETATE KINASE"/>
    <property type="match status" value="1"/>
</dbReference>
<evidence type="ECO:0000256" key="5">
    <source>
        <dbReference type="ARBA" id="ARBA00022777"/>
    </source>
</evidence>
<keyword evidence="7" id="KW-0460">Magnesium</keyword>
<dbReference type="PRINTS" id="PR00471">
    <property type="entry name" value="ACETATEKNASE"/>
</dbReference>
<protein>
    <recommendedName>
        <fullName evidence="7">Acetate kinase</fullName>
        <ecNumber evidence="7">2.7.2.1</ecNumber>
    </recommendedName>
    <alternativeName>
        <fullName evidence="7">Acetokinase</fullName>
    </alternativeName>
</protein>
<dbReference type="NCBIfam" id="TIGR00016">
    <property type="entry name" value="ackA"/>
    <property type="match status" value="1"/>
</dbReference>
<comment type="catalytic activity">
    <reaction evidence="7">
        <text>acetate + ATP = acetyl phosphate + ADP</text>
        <dbReference type="Rhea" id="RHEA:11352"/>
        <dbReference type="ChEBI" id="CHEBI:22191"/>
        <dbReference type="ChEBI" id="CHEBI:30089"/>
        <dbReference type="ChEBI" id="CHEBI:30616"/>
        <dbReference type="ChEBI" id="CHEBI:456216"/>
        <dbReference type="EC" id="2.7.2.1"/>
    </reaction>
</comment>
<dbReference type="Gene3D" id="3.30.420.40">
    <property type="match status" value="2"/>
</dbReference>
<dbReference type="PIRSF" id="PIRSF000722">
    <property type="entry name" value="Acetate_prop_kin"/>
    <property type="match status" value="1"/>
</dbReference>
<keyword evidence="10" id="KW-1185">Reference proteome</keyword>
<evidence type="ECO:0000313" key="9">
    <source>
        <dbReference type="EMBL" id="ATW28444.1"/>
    </source>
</evidence>
<dbReference type="InterPro" id="IPR004372">
    <property type="entry name" value="Ac/propionate_kinase"/>
</dbReference>
<dbReference type="HAMAP" id="MF_00020">
    <property type="entry name" value="Acetate_kinase"/>
    <property type="match status" value="1"/>
</dbReference>
<dbReference type="UniPathway" id="UPA00340">
    <property type="reaction ID" value="UER00458"/>
</dbReference>
<dbReference type="GO" id="GO:0008776">
    <property type="term" value="F:acetate kinase activity"/>
    <property type="evidence" value="ECO:0007669"/>
    <property type="project" value="UniProtKB-UniRule"/>
</dbReference>
<keyword evidence="5 7" id="KW-0418">Kinase</keyword>
<feature type="binding site" evidence="7">
    <location>
        <begin position="312"/>
        <end position="316"/>
    </location>
    <ligand>
        <name>ATP</name>
        <dbReference type="ChEBI" id="CHEBI:30616"/>
    </ligand>
</feature>
<dbReference type="InterPro" id="IPR043129">
    <property type="entry name" value="ATPase_NBD"/>
</dbReference>
<dbReference type="InterPro" id="IPR000890">
    <property type="entry name" value="Aliphatic_acid_kin_short-chain"/>
</dbReference>
<comment type="cofactor">
    <cofactor evidence="7">
        <name>Mg(2+)</name>
        <dbReference type="ChEBI" id="CHEBI:18420"/>
    </cofactor>
    <cofactor evidence="7">
        <name>Mn(2+)</name>
        <dbReference type="ChEBI" id="CHEBI:29035"/>
    </cofactor>
    <text evidence="7">Mg(2+). Can also accept Mn(2+).</text>
</comment>
<evidence type="ECO:0000256" key="7">
    <source>
        <dbReference type="HAMAP-Rule" id="MF_00020"/>
    </source>
</evidence>
<dbReference type="GO" id="GO:0006085">
    <property type="term" value="P:acetyl-CoA biosynthetic process"/>
    <property type="evidence" value="ECO:0007669"/>
    <property type="project" value="UniProtKB-UniRule"/>
</dbReference>
<comment type="pathway">
    <text evidence="7">Metabolic intermediate biosynthesis; acetyl-CoA biosynthesis; acetyl-CoA from acetate: step 1/2.</text>
</comment>
<evidence type="ECO:0000313" key="10">
    <source>
        <dbReference type="Proteomes" id="UP000323521"/>
    </source>
</evidence>
<organism evidence="9 10">
    <name type="scientific">Formimonas warabiya</name>
    <dbReference type="NCBI Taxonomy" id="1761012"/>
    <lineage>
        <taxon>Bacteria</taxon>
        <taxon>Bacillati</taxon>
        <taxon>Bacillota</taxon>
        <taxon>Clostridia</taxon>
        <taxon>Eubacteriales</taxon>
        <taxon>Peptococcaceae</taxon>
        <taxon>Candidatus Formimonas</taxon>
    </lineage>
</organism>
<dbReference type="SUPFAM" id="SSF53067">
    <property type="entry name" value="Actin-like ATPase domain"/>
    <property type="match status" value="2"/>
</dbReference>
<comment type="subunit">
    <text evidence="7">Homodimer.</text>
</comment>
<comment type="subcellular location">
    <subcellularLocation>
        <location evidence="7">Cytoplasm</location>
    </subcellularLocation>
</comment>
<reference evidence="9 10" key="1">
    <citation type="submission" date="2016-10" db="EMBL/GenBank/DDBJ databases">
        <title>Complete Genome Sequence of Peptococcaceae strain DCMF.</title>
        <authorList>
            <person name="Edwards R.J."/>
            <person name="Holland S.I."/>
            <person name="Deshpande N.P."/>
            <person name="Wong Y.K."/>
            <person name="Ertan H."/>
            <person name="Manefield M."/>
            <person name="Russell T.L."/>
            <person name="Lee M.J."/>
        </authorList>
    </citation>
    <scope>NUCLEOTIDE SEQUENCE [LARGE SCALE GENOMIC DNA]</scope>
    <source>
        <strain evidence="9 10">DCMF</strain>
    </source>
</reference>
<dbReference type="PROSITE" id="PS01076">
    <property type="entry name" value="ACETATE_KINASE_2"/>
    <property type="match status" value="1"/>
</dbReference>
<dbReference type="Pfam" id="PF00871">
    <property type="entry name" value="Acetate_kinase"/>
    <property type="match status" value="1"/>
</dbReference>
<evidence type="ECO:0000256" key="2">
    <source>
        <dbReference type="ARBA" id="ARBA00022490"/>
    </source>
</evidence>
<dbReference type="GO" id="GO:0005737">
    <property type="term" value="C:cytoplasm"/>
    <property type="evidence" value="ECO:0007669"/>
    <property type="project" value="UniProtKB-SubCell"/>
</dbReference>
<sequence>MTDESVLAKGLVERIGLEGSLLTHRPENKEKQVIYTDIPNHSVAIKLVLDALTDANYGVISSMKEIDAVGHRTVHGGSTFTKSTLINDKVIEEMEKLVAIAPLHNPPGILGIKACEQIMPGVPQVAVFDTAFHQTMPEASYIYGLPYELYEKYGIRRYGFHGTSHRYVSQRVAEIIGKPIEELKIITCHLGNGSSIAAIDGGKVMDTTMGFTPLEGLIMGTRSGNVDPAIIKFIMQNEHLTIDQVDELLNKKSGFLGISGVSSDLRNVEEAAAQGNPRAKLAIEMFNQRIVRFIGAFAAQMNGVDVIVFTAGIGENAIETREAVCAKLTFLGVDFDREANQVRGQEREITKPGSKVKIFVIPTNEELMIARDTAQLVK</sequence>
<dbReference type="GO" id="GO:0000287">
    <property type="term" value="F:magnesium ion binding"/>
    <property type="evidence" value="ECO:0007669"/>
    <property type="project" value="UniProtKB-UniRule"/>
</dbReference>
<comment type="similarity">
    <text evidence="1 7 8">Belongs to the acetokinase family.</text>
</comment>
<evidence type="ECO:0000256" key="4">
    <source>
        <dbReference type="ARBA" id="ARBA00022741"/>
    </source>
</evidence>
<dbReference type="PANTHER" id="PTHR21060:SF15">
    <property type="entry name" value="ACETATE KINASE-RELATED"/>
    <property type="match status" value="1"/>
</dbReference>
<dbReference type="GO" id="GO:0006083">
    <property type="term" value="P:acetate metabolic process"/>
    <property type="evidence" value="ECO:0007669"/>
    <property type="project" value="TreeGrafter"/>
</dbReference>
<keyword evidence="6 7" id="KW-0067">ATP-binding</keyword>
<dbReference type="GO" id="GO:0005524">
    <property type="term" value="F:ATP binding"/>
    <property type="evidence" value="ECO:0007669"/>
    <property type="project" value="UniProtKB-KW"/>
</dbReference>
<comment type="function">
    <text evidence="7">Catalyzes the formation of acetyl phosphate from acetate and ATP. Can also catalyze the reverse reaction.</text>
</comment>
<proteinExistence type="inferred from homology"/>
<keyword evidence="7" id="KW-0479">Metal-binding</keyword>
<feature type="site" description="Transition state stabilizer" evidence="7">
    <location>
        <position position="222"/>
    </location>
</feature>
<feature type="active site" description="Proton donor/acceptor" evidence="7">
    <location>
        <position position="129"/>
    </location>
</feature>
<feature type="binding site" evidence="7">
    <location>
        <begin position="189"/>
        <end position="193"/>
    </location>
    <ligand>
        <name>ATP</name>
        <dbReference type="ChEBI" id="CHEBI:30616"/>
    </ligand>
</feature>
<comment type="caution">
    <text evidence="7">Lacks conserved residue(s) required for the propagation of feature annotation.</text>
</comment>
<evidence type="ECO:0000256" key="1">
    <source>
        <dbReference type="ARBA" id="ARBA00008748"/>
    </source>
</evidence>
<dbReference type="AlphaFoldDB" id="A0A3G1L1C1"/>
<evidence type="ECO:0000256" key="3">
    <source>
        <dbReference type="ARBA" id="ARBA00022679"/>
    </source>
</evidence>
<keyword evidence="4 7" id="KW-0547">Nucleotide-binding</keyword>
<keyword evidence="3 7" id="KW-0808">Transferase</keyword>